<dbReference type="Proteomes" id="UP000054928">
    <property type="component" value="Unassembled WGS sequence"/>
</dbReference>
<dbReference type="AlphaFoldDB" id="A0A0P1AX63"/>
<keyword evidence="2" id="KW-1185">Reference proteome</keyword>
<proteinExistence type="predicted"/>
<dbReference type="EMBL" id="CCYD01002371">
    <property type="protein sequence ID" value="CEG47030.1"/>
    <property type="molecule type" value="Genomic_DNA"/>
</dbReference>
<dbReference type="GeneID" id="36398749"/>
<name>A0A0P1AX63_PLAHL</name>
<protein>
    <submittedName>
        <fullName evidence="1">Uncharacterized protein</fullName>
    </submittedName>
</protein>
<sequence length="125" mass="14836">MKRFLLLNPANQKWVDDQERRKRGLANWDIYAFYSRQEEVTHSNDHTTYTSVGTIHLVVTMINEEVVRLLSGSLCCSFIEYHVIFHAFMIVWNDERLTEMLFCHISFTSIVIDNRLSNLKHETQK</sequence>
<evidence type="ECO:0000313" key="2">
    <source>
        <dbReference type="Proteomes" id="UP000054928"/>
    </source>
</evidence>
<accession>A0A0P1AX63</accession>
<evidence type="ECO:0000313" key="1">
    <source>
        <dbReference type="EMBL" id="CEG47030.1"/>
    </source>
</evidence>
<reference evidence="2" key="1">
    <citation type="submission" date="2014-09" db="EMBL/GenBank/DDBJ databases">
        <authorList>
            <person name="Sharma Rahul"/>
            <person name="Thines Marco"/>
        </authorList>
    </citation>
    <scope>NUCLEOTIDE SEQUENCE [LARGE SCALE GENOMIC DNA]</scope>
</reference>
<organism evidence="1 2">
    <name type="scientific">Plasmopara halstedii</name>
    <name type="common">Downy mildew of sunflower</name>
    <dbReference type="NCBI Taxonomy" id="4781"/>
    <lineage>
        <taxon>Eukaryota</taxon>
        <taxon>Sar</taxon>
        <taxon>Stramenopiles</taxon>
        <taxon>Oomycota</taxon>
        <taxon>Peronosporomycetes</taxon>
        <taxon>Peronosporales</taxon>
        <taxon>Peronosporaceae</taxon>
        <taxon>Plasmopara</taxon>
    </lineage>
</organism>
<dbReference type="RefSeq" id="XP_024583399.1">
    <property type="nucleotide sequence ID" value="XM_024717952.1"/>
</dbReference>